<evidence type="ECO:0000256" key="2">
    <source>
        <dbReference type="SAM" id="MobiDB-lite"/>
    </source>
</evidence>
<dbReference type="Proteomes" id="UP000247409">
    <property type="component" value="Unassembled WGS sequence"/>
</dbReference>
<name>A0A2V3J3J7_9FLOR</name>
<evidence type="ECO:0000313" key="3">
    <source>
        <dbReference type="EMBL" id="PXF48965.1"/>
    </source>
</evidence>
<dbReference type="InterPro" id="IPR015943">
    <property type="entry name" value="WD40/YVTN_repeat-like_dom_sf"/>
</dbReference>
<sequence>MSNDRAHLKVVQTIDGEKAPIASRISNDARVVLVARSDNTVQVYSRPALADDFEKTDVTYKQHQAKITALALQDGGAQAASGDADGNVHVWLTSDTAQYSFSQRDRGAVVDLAISEHFLLVSFKGKTGSDGSMQLISKGLNVQDEWKVIQKYEGGKYSKCMLSERLKLHELNLAYYHKKSVIYERNPQSDATEVFDPLEGSKPYFMFRNVACRGTVVIACIVQGFLMLWAPKKPAVEKQNPQFLTLRSDDNIILNNTLSASSVFRRNMFLVTIFDQKVHVIVLQKDLKAKKSLVLADEPSVTKQPNVMDAMKEMVRGNPDPVNHIVNTVEVSETPATAEKSQQATQTKRDAPSDYEPSRTSPVGVVETSGAVSTSSGIDAEKSQEATQSKHDVSLEDEAPRASNMNVAENILGAVATHNATPVEPAAHEDNTEESTLLKDNMRTYSSNEPEKEPTAEQAAPREASITTSTGTAGEAPQDERAYVVMSASDVDNEDEEEIEEDPEALAHDFWGLF</sequence>
<feature type="compositionally biased region" description="Polar residues" evidence="2">
    <location>
        <begin position="332"/>
        <end position="346"/>
    </location>
</feature>
<dbReference type="SUPFAM" id="SSF50978">
    <property type="entry name" value="WD40 repeat-like"/>
    <property type="match status" value="1"/>
</dbReference>
<dbReference type="PROSITE" id="PS50294">
    <property type="entry name" value="WD_REPEATS_REGION"/>
    <property type="match status" value="1"/>
</dbReference>
<dbReference type="SMART" id="SM00320">
    <property type="entry name" value="WD40"/>
    <property type="match status" value="2"/>
</dbReference>
<keyword evidence="1" id="KW-0853">WD repeat</keyword>
<reference evidence="3 4" key="1">
    <citation type="journal article" date="2018" name="Mol. Biol. Evol.">
        <title>Analysis of the draft genome of the red seaweed Gracilariopsis chorda provides insights into genome size evolution in Rhodophyta.</title>
        <authorList>
            <person name="Lee J."/>
            <person name="Yang E.C."/>
            <person name="Graf L."/>
            <person name="Yang J.H."/>
            <person name="Qiu H."/>
            <person name="Zel Zion U."/>
            <person name="Chan C.X."/>
            <person name="Stephens T.G."/>
            <person name="Weber A.P.M."/>
            <person name="Boo G.H."/>
            <person name="Boo S.M."/>
            <person name="Kim K.M."/>
            <person name="Shin Y."/>
            <person name="Jung M."/>
            <person name="Lee S.J."/>
            <person name="Yim H.S."/>
            <person name="Lee J.H."/>
            <person name="Bhattacharya D."/>
            <person name="Yoon H.S."/>
        </authorList>
    </citation>
    <scope>NUCLEOTIDE SEQUENCE [LARGE SCALE GENOMIC DNA]</scope>
    <source>
        <strain evidence="3 4">SKKU-2015</strain>
        <tissue evidence="3">Whole body</tissue>
    </source>
</reference>
<dbReference type="EMBL" id="NBIV01000010">
    <property type="protein sequence ID" value="PXF48965.1"/>
    <property type="molecule type" value="Genomic_DNA"/>
</dbReference>
<feature type="repeat" description="WD" evidence="1">
    <location>
        <begin position="60"/>
        <end position="91"/>
    </location>
</feature>
<accession>A0A2V3J3J7</accession>
<dbReference type="InterPro" id="IPR001680">
    <property type="entry name" value="WD40_rpt"/>
</dbReference>
<dbReference type="InterPro" id="IPR036322">
    <property type="entry name" value="WD40_repeat_dom_sf"/>
</dbReference>
<dbReference type="PROSITE" id="PS50082">
    <property type="entry name" value="WD_REPEATS_2"/>
    <property type="match status" value="1"/>
</dbReference>
<organism evidence="3 4">
    <name type="scientific">Gracilariopsis chorda</name>
    <dbReference type="NCBI Taxonomy" id="448386"/>
    <lineage>
        <taxon>Eukaryota</taxon>
        <taxon>Rhodophyta</taxon>
        <taxon>Florideophyceae</taxon>
        <taxon>Rhodymeniophycidae</taxon>
        <taxon>Gracilariales</taxon>
        <taxon>Gracilariaceae</taxon>
        <taxon>Gracilariopsis</taxon>
    </lineage>
</organism>
<evidence type="ECO:0000256" key="1">
    <source>
        <dbReference type="PROSITE-ProRule" id="PRU00221"/>
    </source>
</evidence>
<feature type="compositionally biased region" description="Acidic residues" evidence="2">
    <location>
        <begin position="491"/>
        <end position="504"/>
    </location>
</feature>
<gene>
    <name evidence="3" type="ORF">BWQ96_01307</name>
</gene>
<proteinExistence type="predicted"/>
<dbReference type="Pfam" id="PF00400">
    <property type="entry name" value="WD40"/>
    <property type="match status" value="1"/>
</dbReference>
<evidence type="ECO:0000313" key="4">
    <source>
        <dbReference type="Proteomes" id="UP000247409"/>
    </source>
</evidence>
<feature type="region of interest" description="Disordered" evidence="2">
    <location>
        <begin position="332"/>
        <end position="401"/>
    </location>
</feature>
<comment type="caution">
    <text evidence="3">The sequence shown here is derived from an EMBL/GenBank/DDBJ whole genome shotgun (WGS) entry which is preliminary data.</text>
</comment>
<dbReference type="AlphaFoldDB" id="A0A2V3J3J7"/>
<feature type="compositionally biased region" description="Basic and acidic residues" evidence="2">
    <location>
        <begin position="379"/>
        <end position="400"/>
    </location>
</feature>
<dbReference type="OrthoDB" id="10552075at2759"/>
<keyword evidence="4" id="KW-1185">Reference proteome</keyword>
<feature type="region of interest" description="Disordered" evidence="2">
    <location>
        <begin position="443"/>
        <end position="514"/>
    </location>
</feature>
<protein>
    <submittedName>
        <fullName evidence="3">Uncharacterized protein</fullName>
    </submittedName>
</protein>
<dbReference type="Gene3D" id="2.130.10.10">
    <property type="entry name" value="YVTN repeat-like/Quinoprotein amine dehydrogenase"/>
    <property type="match status" value="1"/>
</dbReference>